<dbReference type="Pfam" id="PF00535">
    <property type="entry name" value="Glycos_transf_2"/>
    <property type="match status" value="1"/>
</dbReference>
<reference evidence="2" key="1">
    <citation type="journal article" date="2004" name="J. Clin. Microbiol.">
        <title>Identification of Escherichia coli O114 O-antigen gene cluster and development of an O114 serogroup-specific PCR assay.</title>
        <authorList>
            <person name="Feng L."/>
            <person name="Wang W."/>
            <person name="Tao J."/>
            <person name="Guo H."/>
            <person name="Krause G."/>
            <person name="Beutin L."/>
            <person name="Wang L."/>
        </authorList>
    </citation>
    <scope>NUCLEOTIDE SEQUENCE</scope>
</reference>
<gene>
    <name evidence="2" type="primary">wbuM</name>
</gene>
<dbReference type="PANTHER" id="PTHR22916">
    <property type="entry name" value="GLYCOSYLTRANSFERASE"/>
    <property type="match status" value="1"/>
</dbReference>
<dbReference type="InterPro" id="IPR001173">
    <property type="entry name" value="Glyco_trans_2-like"/>
</dbReference>
<name>Q697E0_ECOLX</name>
<dbReference type="RefSeq" id="WP_000594457.1">
    <property type="nucleotide sequence ID" value="NZ_BGSH01000021.1"/>
</dbReference>
<dbReference type="SUPFAM" id="SSF53448">
    <property type="entry name" value="Nucleotide-diphospho-sugar transferases"/>
    <property type="match status" value="1"/>
</dbReference>
<dbReference type="EMBL" id="AY573377">
    <property type="protein sequence ID" value="AAT77176.1"/>
    <property type="molecule type" value="Genomic_DNA"/>
</dbReference>
<dbReference type="PANTHER" id="PTHR22916:SF3">
    <property type="entry name" value="UDP-GLCNAC:BETAGAL BETA-1,3-N-ACETYLGLUCOSAMINYLTRANSFERASE-LIKE PROTEIN 1"/>
    <property type="match status" value="1"/>
</dbReference>
<feature type="domain" description="Glycosyltransferase 2-like" evidence="1">
    <location>
        <begin position="7"/>
        <end position="174"/>
    </location>
</feature>
<dbReference type="InterPro" id="IPR029044">
    <property type="entry name" value="Nucleotide-diphossugar_trans"/>
</dbReference>
<sequence length="289" mass="33460">MIKNHVSVFIVSYNHKNFIDCCIKSVIAQLSASYDLTVIDNCSVDGTVDELKRLNKIYKFSLIMNDQNYGLPSTLNKALSLASGEYICFLAADDYMMFDRLTTQISFLNQNQQYYACAGTQLKVDDSNVLCDLSKQKNIISSFTVIDKNNIFKSTNIIYSPTSIYRTEVLKKIGGYKEDILIEDLYIYYKAASLGYKMALLPNLFCFYRIHKGNSHTKLKWMFENKLKILAEFSEQSFYRDLSDLIHLEGFYSLSQQHKKDAIKILPRVLHRLDSKYLYAGLFNLLLKW</sequence>
<accession>Q697E0</accession>
<evidence type="ECO:0000313" key="2">
    <source>
        <dbReference type="EMBL" id="AAT77176.1"/>
    </source>
</evidence>
<dbReference type="Gene3D" id="3.90.550.10">
    <property type="entry name" value="Spore Coat Polysaccharide Biosynthesis Protein SpsA, Chain A"/>
    <property type="match status" value="1"/>
</dbReference>
<organism evidence="2">
    <name type="scientific">Escherichia coli</name>
    <dbReference type="NCBI Taxonomy" id="562"/>
    <lineage>
        <taxon>Bacteria</taxon>
        <taxon>Pseudomonadati</taxon>
        <taxon>Pseudomonadota</taxon>
        <taxon>Gammaproteobacteria</taxon>
        <taxon>Enterobacterales</taxon>
        <taxon>Enterobacteriaceae</taxon>
        <taxon>Escherichia</taxon>
    </lineage>
</organism>
<proteinExistence type="predicted"/>
<dbReference type="CAZy" id="GT2">
    <property type="family name" value="Glycosyltransferase Family 2"/>
</dbReference>
<protein>
    <submittedName>
        <fullName evidence="2">WbuM</fullName>
    </submittedName>
</protein>
<dbReference type="GO" id="GO:0016758">
    <property type="term" value="F:hexosyltransferase activity"/>
    <property type="evidence" value="ECO:0007669"/>
    <property type="project" value="UniProtKB-ARBA"/>
</dbReference>
<evidence type="ECO:0000259" key="1">
    <source>
        <dbReference type="Pfam" id="PF00535"/>
    </source>
</evidence>
<dbReference type="AlphaFoldDB" id="Q697E0"/>